<reference evidence="4" key="2">
    <citation type="submission" date="2016-04" db="EMBL/GenBank/DDBJ databases">
        <title>First Complete Genome Sequence of a Subdivision 6 Acidobacterium.</title>
        <authorList>
            <person name="Huang S."/>
            <person name="Vieira S."/>
            <person name="Bunk B."/>
            <person name="Riedel T."/>
            <person name="Sproeer C."/>
            <person name="Overmann J."/>
        </authorList>
    </citation>
    <scope>NUCLEOTIDE SEQUENCE [LARGE SCALE GENOMIC DNA]</scope>
    <source>
        <strain evidence="4">DSM 100886 HEG_-6_39</strain>
    </source>
</reference>
<evidence type="ECO:0000313" key="4">
    <source>
        <dbReference type="Proteomes" id="UP000076079"/>
    </source>
</evidence>
<dbReference type="Gene3D" id="3.40.50.720">
    <property type="entry name" value="NAD(P)-binding Rossmann-like Domain"/>
    <property type="match status" value="1"/>
</dbReference>
<keyword evidence="4" id="KW-1185">Reference proteome</keyword>
<evidence type="ECO:0000256" key="1">
    <source>
        <dbReference type="ARBA" id="ARBA00007637"/>
    </source>
</evidence>
<sequence>MQRVCVTGAAGFIGSNLVDRLLAAGHDVVGYDNLSTGLGEFLEPARQSERFRFVRGDVLDLETLTAAMAGCDFVFHLAANADVRFGTQHPRRDLEQNTIATYNVLEAMRSAGARRIAFSSTGSIYGEPDVFPTPETAPFPIQTSLYGASKLAGEGLLAAYAAGFGFQAYIFRFVSILGERYTHGHVFDFFNKLRTDPSRIQVLGNGRQRKSYLYVQDCIDAMLAVTSKAEAPVNVYNLGTKEYVEVNTSLDYICEALGVQPVREYTGGERGWIGDSPFILLDTERVNSLGWEPRLTIRDGILRTLAYLQDNTWLLERRA</sequence>
<dbReference type="EMBL" id="CP015136">
    <property type="protein sequence ID" value="AMY11727.1"/>
    <property type="molecule type" value="Genomic_DNA"/>
</dbReference>
<keyword evidence="3" id="KW-0413">Isomerase</keyword>
<dbReference type="PATRIC" id="fig|1813736.3.peg.5240"/>
<evidence type="ECO:0000259" key="2">
    <source>
        <dbReference type="Pfam" id="PF01370"/>
    </source>
</evidence>
<comment type="similarity">
    <text evidence="1">Belongs to the NAD(P)-dependent epimerase/dehydratase family.</text>
</comment>
<dbReference type="OrthoDB" id="9811743at2"/>
<evidence type="ECO:0000313" key="3">
    <source>
        <dbReference type="EMBL" id="AMY11727.1"/>
    </source>
</evidence>
<gene>
    <name evidence="3" type="ORF">LuPra_04985</name>
</gene>
<dbReference type="GO" id="GO:0003978">
    <property type="term" value="F:UDP-glucose 4-epimerase activity"/>
    <property type="evidence" value="ECO:0007669"/>
    <property type="project" value="UniProtKB-EC"/>
</dbReference>
<dbReference type="InterPro" id="IPR001509">
    <property type="entry name" value="Epimerase_deHydtase"/>
</dbReference>
<dbReference type="STRING" id="1855912.LuPra_04985"/>
<feature type="domain" description="NAD-dependent epimerase/dehydratase" evidence="2">
    <location>
        <begin position="4"/>
        <end position="239"/>
    </location>
</feature>
<reference evidence="3 4" key="1">
    <citation type="journal article" date="2016" name="Genome Announc.">
        <title>First Complete Genome Sequence of a Subdivision 6 Acidobacterium Strain.</title>
        <authorList>
            <person name="Huang S."/>
            <person name="Vieira S."/>
            <person name="Bunk B."/>
            <person name="Riedel T."/>
            <person name="Sproer C."/>
            <person name="Overmann J."/>
        </authorList>
    </citation>
    <scope>NUCLEOTIDE SEQUENCE [LARGE SCALE GENOMIC DNA]</scope>
    <source>
        <strain evidence="4">DSM 100886 HEG_-6_39</strain>
    </source>
</reference>
<name>A0A143PSM0_LUTPR</name>
<dbReference type="CDD" id="cd05234">
    <property type="entry name" value="UDP_G4E_2_SDR_e"/>
    <property type="match status" value="1"/>
</dbReference>
<dbReference type="EC" id="5.1.3.2" evidence="3"/>
<protein>
    <submittedName>
        <fullName evidence="3">UDP-glucose 4-epimerase</fullName>
        <ecNumber evidence="3">5.1.3.2</ecNumber>
    </submittedName>
</protein>
<organism evidence="3 4">
    <name type="scientific">Luteitalea pratensis</name>
    <dbReference type="NCBI Taxonomy" id="1855912"/>
    <lineage>
        <taxon>Bacteria</taxon>
        <taxon>Pseudomonadati</taxon>
        <taxon>Acidobacteriota</taxon>
        <taxon>Vicinamibacteria</taxon>
        <taxon>Vicinamibacterales</taxon>
        <taxon>Vicinamibacteraceae</taxon>
        <taxon>Luteitalea</taxon>
    </lineage>
</organism>
<dbReference type="KEGG" id="abac:LuPra_04985"/>
<accession>A0A143PSM0</accession>
<dbReference type="InterPro" id="IPR036291">
    <property type="entry name" value="NAD(P)-bd_dom_sf"/>
</dbReference>
<dbReference type="SUPFAM" id="SSF51735">
    <property type="entry name" value="NAD(P)-binding Rossmann-fold domains"/>
    <property type="match status" value="1"/>
</dbReference>
<dbReference type="Pfam" id="PF01370">
    <property type="entry name" value="Epimerase"/>
    <property type="match status" value="1"/>
</dbReference>
<dbReference type="RefSeq" id="WP_110173247.1">
    <property type="nucleotide sequence ID" value="NZ_CP015136.1"/>
</dbReference>
<dbReference type="Proteomes" id="UP000076079">
    <property type="component" value="Chromosome"/>
</dbReference>
<dbReference type="AlphaFoldDB" id="A0A143PSM0"/>
<dbReference type="PANTHER" id="PTHR43000">
    <property type="entry name" value="DTDP-D-GLUCOSE 4,6-DEHYDRATASE-RELATED"/>
    <property type="match status" value="1"/>
</dbReference>
<dbReference type="Gene3D" id="3.90.25.10">
    <property type="entry name" value="UDP-galactose 4-epimerase, domain 1"/>
    <property type="match status" value="1"/>
</dbReference>
<proteinExistence type="inferred from homology"/>